<gene>
    <name evidence="1" type="ORF">HNQ68_002297</name>
</gene>
<dbReference type="Proteomes" id="UP000531231">
    <property type="component" value="Unassembled WGS sequence"/>
</dbReference>
<comment type="caution">
    <text evidence="1">The sequence shown here is derived from an EMBL/GenBank/DDBJ whole genome shotgun (WGS) entry which is preliminary data.</text>
</comment>
<dbReference type="EMBL" id="JACHIL010000003">
    <property type="protein sequence ID" value="MBB5091756.1"/>
    <property type="molecule type" value="Genomic_DNA"/>
</dbReference>
<reference evidence="1 2" key="1">
    <citation type="submission" date="2020-08" db="EMBL/GenBank/DDBJ databases">
        <title>Genomic Encyclopedia of Type Strains, Phase IV (KMG-IV): sequencing the most valuable type-strain genomes for metagenomic binning, comparative biology and taxonomic classification.</title>
        <authorList>
            <person name="Goeker M."/>
        </authorList>
    </citation>
    <scope>NUCLEOTIDE SEQUENCE [LARGE SCALE GENOMIC DNA]</scope>
    <source>
        <strain evidence="1 2">DSM 25620</strain>
    </source>
</reference>
<keyword evidence="2" id="KW-1185">Reference proteome</keyword>
<evidence type="ECO:0000313" key="2">
    <source>
        <dbReference type="Proteomes" id="UP000531231"/>
    </source>
</evidence>
<accession>A0A7W8EQD2</accession>
<organism evidence="1 2">
    <name type="scientific">Pseudochrobactrum saccharolyticum</name>
    <dbReference type="NCBI Taxonomy" id="354352"/>
    <lineage>
        <taxon>Bacteria</taxon>
        <taxon>Pseudomonadati</taxon>
        <taxon>Pseudomonadota</taxon>
        <taxon>Alphaproteobacteria</taxon>
        <taxon>Hyphomicrobiales</taxon>
        <taxon>Brucellaceae</taxon>
        <taxon>Pseudochrobactrum</taxon>
    </lineage>
</organism>
<evidence type="ECO:0000313" key="1">
    <source>
        <dbReference type="EMBL" id="MBB5091756.1"/>
    </source>
</evidence>
<dbReference type="RefSeq" id="WP_151159711.1">
    <property type="nucleotide sequence ID" value="NZ_JACHIL010000003.1"/>
</dbReference>
<dbReference type="AlphaFoldDB" id="A0A7W8EQD2"/>
<sequence>MARVRFTEDYDYKPTKQTTVAYKAGIEMTVKQECADRAIAAGKAVSLDNTKQSVKAAEQVAE</sequence>
<protein>
    <submittedName>
        <fullName evidence="1">Uncharacterized protein</fullName>
    </submittedName>
</protein>
<name>A0A7W8EQD2_9HYPH</name>
<proteinExistence type="predicted"/>